<gene>
    <name evidence="3" type="ORF">CW360_11925</name>
</gene>
<dbReference type="InterPro" id="IPR015422">
    <property type="entry name" value="PyrdxlP-dep_Trfase_small"/>
</dbReference>
<keyword evidence="3" id="KW-0032">Aminotransferase</keyword>
<dbReference type="Gene3D" id="3.90.1150.10">
    <property type="entry name" value="Aspartate Aminotransferase, domain 1"/>
    <property type="match status" value="1"/>
</dbReference>
<protein>
    <submittedName>
        <fullName evidence="3">Aminotransferase</fullName>
    </submittedName>
</protein>
<feature type="domain" description="Aminotransferase class V" evidence="2">
    <location>
        <begin position="57"/>
        <end position="346"/>
    </location>
</feature>
<dbReference type="Proteomes" id="UP000242861">
    <property type="component" value="Unassembled WGS sequence"/>
</dbReference>
<dbReference type="GO" id="GO:0008483">
    <property type="term" value="F:transaminase activity"/>
    <property type="evidence" value="ECO:0007669"/>
    <property type="project" value="UniProtKB-KW"/>
</dbReference>
<dbReference type="PANTHER" id="PTHR43586">
    <property type="entry name" value="CYSTEINE DESULFURASE"/>
    <property type="match status" value="1"/>
</dbReference>
<comment type="caution">
    <text evidence="3">The sequence shown here is derived from an EMBL/GenBank/DDBJ whole genome shotgun (WGS) entry which is preliminary data.</text>
</comment>
<dbReference type="Gene3D" id="3.40.640.10">
    <property type="entry name" value="Type I PLP-dependent aspartate aminotransferase-like (Major domain)"/>
    <property type="match status" value="1"/>
</dbReference>
<keyword evidence="3" id="KW-0808">Transferase</keyword>
<evidence type="ECO:0000256" key="1">
    <source>
        <dbReference type="ARBA" id="ARBA00022898"/>
    </source>
</evidence>
<dbReference type="Pfam" id="PF00266">
    <property type="entry name" value="Aminotran_5"/>
    <property type="match status" value="1"/>
</dbReference>
<evidence type="ECO:0000313" key="4">
    <source>
        <dbReference type="Proteomes" id="UP000242861"/>
    </source>
</evidence>
<dbReference type="InterPro" id="IPR015424">
    <property type="entry name" value="PyrdxlP-dep_Trfase"/>
</dbReference>
<sequence>MLSFPDEFPQAPGLRYLNHAAVAPWPARSRDALQRFAAENCQLGARDYPRWMGIELRLRQRLQRLLNAPSVEDIGLLKNTSEALSVVAFGIDWRPGDEVLISDQEFPSNRIVWEALAPRGVQVRVVSLDGSDPEQDLLDACGPRTRLLSISAVQYASGLRLDLPRLGQGLRQRGVLYCIDAIQHLGALPFDVQAYDCDFAMADGHKWLLGPEGLAVLYCRAERREQLQLQQFGWHMVEQLGDYQRQDWQPAHSARRFECGSPNMLGAVTLEASLSLLEEIGMAQVATQLEQRMDYLQQGLQAIPGLHLHSPLHAERRAGILNFTLLGWDNATLFEQLRQQQVVCAQRGAGIRLSPHFYTPVEVLDDTLALLRQWASRG</sequence>
<organism evidence="3 4">
    <name type="scientific">Pseudomonas fluvialis</name>
    <dbReference type="NCBI Taxonomy" id="1793966"/>
    <lineage>
        <taxon>Bacteria</taxon>
        <taxon>Pseudomonadati</taxon>
        <taxon>Pseudomonadota</taxon>
        <taxon>Gammaproteobacteria</taxon>
        <taxon>Pseudomonadales</taxon>
        <taxon>Pseudomonadaceae</taxon>
        <taxon>Pseudomonas</taxon>
    </lineage>
</organism>
<accession>A0A2I0CNK0</accession>
<dbReference type="InterPro" id="IPR000192">
    <property type="entry name" value="Aminotrans_V_dom"/>
</dbReference>
<dbReference type="InterPro" id="IPR015421">
    <property type="entry name" value="PyrdxlP-dep_Trfase_major"/>
</dbReference>
<dbReference type="AlphaFoldDB" id="A0A2I0CNK0"/>
<evidence type="ECO:0000259" key="2">
    <source>
        <dbReference type="Pfam" id="PF00266"/>
    </source>
</evidence>
<keyword evidence="1" id="KW-0663">Pyridoxal phosphate</keyword>
<reference evidence="4" key="1">
    <citation type="submission" date="2017-12" db="EMBL/GenBank/DDBJ databases">
        <authorList>
            <person name="Yu X.-Y."/>
        </authorList>
    </citation>
    <scope>NUCLEOTIDE SEQUENCE [LARGE SCALE GENOMIC DNA]</scope>
    <source>
        <strain evidence="4">ZYSR67-Z</strain>
    </source>
</reference>
<dbReference type="EMBL" id="PIYS01000021">
    <property type="protein sequence ID" value="PKF70719.1"/>
    <property type="molecule type" value="Genomic_DNA"/>
</dbReference>
<name>A0A2I0CNK0_9PSED</name>
<dbReference type="RefSeq" id="WP_101193861.1">
    <property type="nucleotide sequence ID" value="NZ_PIYS01000021.1"/>
</dbReference>
<evidence type="ECO:0000313" key="3">
    <source>
        <dbReference type="EMBL" id="PKF70719.1"/>
    </source>
</evidence>
<dbReference type="PANTHER" id="PTHR43586:SF15">
    <property type="entry name" value="BLR3095 PROTEIN"/>
    <property type="match status" value="1"/>
</dbReference>
<dbReference type="SUPFAM" id="SSF53383">
    <property type="entry name" value="PLP-dependent transferases"/>
    <property type="match status" value="1"/>
</dbReference>
<proteinExistence type="predicted"/>